<evidence type="ECO:0000313" key="3">
    <source>
        <dbReference type="Proteomes" id="UP001331761"/>
    </source>
</evidence>
<evidence type="ECO:0008006" key="4">
    <source>
        <dbReference type="Google" id="ProtNLM"/>
    </source>
</evidence>
<reference evidence="2 3" key="1">
    <citation type="submission" date="2019-10" db="EMBL/GenBank/DDBJ databases">
        <title>Assembly and Annotation for the nematode Trichostrongylus colubriformis.</title>
        <authorList>
            <person name="Martin J."/>
        </authorList>
    </citation>
    <scope>NUCLEOTIDE SEQUENCE [LARGE SCALE GENOMIC DNA]</scope>
    <source>
        <strain evidence="2">G859</strain>
        <tissue evidence="2">Whole worm</tissue>
    </source>
</reference>
<protein>
    <recommendedName>
        <fullName evidence="4">FZ domain-containing protein</fullName>
    </recommendedName>
</protein>
<name>A0AAN8FMX6_TRICO</name>
<feature type="signal peptide" evidence="1">
    <location>
        <begin position="1"/>
        <end position="17"/>
    </location>
</feature>
<dbReference type="InterPro" id="IPR036790">
    <property type="entry name" value="Frizzled_dom_sf"/>
</dbReference>
<organism evidence="2 3">
    <name type="scientific">Trichostrongylus colubriformis</name>
    <name type="common">Black scour worm</name>
    <dbReference type="NCBI Taxonomy" id="6319"/>
    <lineage>
        <taxon>Eukaryota</taxon>
        <taxon>Metazoa</taxon>
        <taxon>Ecdysozoa</taxon>
        <taxon>Nematoda</taxon>
        <taxon>Chromadorea</taxon>
        <taxon>Rhabditida</taxon>
        <taxon>Rhabditina</taxon>
        <taxon>Rhabditomorpha</taxon>
        <taxon>Strongyloidea</taxon>
        <taxon>Trichostrongylidae</taxon>
        <taxon>Trichostrongylus</taxon>
    </lineage>
</organism>
<evidence type="ECO:0000256" key="1">
    <source>
        <dbReference type="SAM" id="SignalP"/>
    </source>
</evidence>
<dbReference type="EMBL" id="WIXE01015683">
    <property type="protein sequence ID" value="KAK5973273.1"/>
    <property type="molecule type" value="Genomic_DNA"/>
</dbReference>
<proteinExistence type="predicted"/>
<keyword evidence="3" id="KW-1185">Reference proteome</keyword>
<comment type="caution">
    <text evidence="2">The sequence shown here is derived from an EMBL/GenBank/DDBJ whole genome shotgun (WGS) entry which is preliminary data.</text>
</comment>
<feature type="chain" id="PRO_5042980252" description="FZ domain-containing protein" evidence="1">
    <location>
        <begin position="18"/>
        <end position="226"/>
    </location>
</feature>
<sequence length="226" mass="25864">MWLLLPLLILAPEDLNAVITEYEEIEDDLASPENYTYNESDAEIHSVQSLRRNPDPDDNCFGIPITYKYSRDFHVQRFPRELAVLNRYPKCWSHLAPLICATIYRPCSRHFFIEMDNNGEVKNGTIELWQLLSASQCESVHRVCGAVVSSHLLFTYTQCEDPKRSRLAVTTKSNRPLYSTSCQFASDQLPVPVKSGICAWPLVSTQSHFIHHDSSPVIDECFLPCR</sequence>
<evidence type="ECO:0000313" key="2">
    <source>
        <dbReference type="EMBL" id="KAK5973273.1"/>
    </source>
</evidence>
<dbReference type="Gene3D" id="1.10.2000.10">
    <property type="entry name" value="Frizzled cysteine-rich domain"/>
    <property type="match status" value="1"/>
</dbReference>
<dbReference type="AlphaFoldDB" id="A0AAN8FMX6"/>
<accession>A0AAN8FMX6</accession>
<gene>
    <name evidence="2" type="ORF">GCK32_006851</name>
</gene>
<dbReference type="Proteomes" id="UP001331761">
    <property type="component" value="Unassembled WGS sequence"/>
</dbReference>
<keyword evidence="1" id="KW-0732">Signal</keyword>